<evidence type="ECO:0000256" key="7">
    <source>
        <dbReference type="ARBA" id="ARBA00023065"/>
    </source>
</evidence>
<dbReference type="EMBL" id="CP001674">
    <property type="protein sequence ID" value="ACT49784.1"/>
    <property type="molecule type" value="Genomic_DNA"/>
</dbReference>
<dbReference type="CDD" id="cd01347">
    <property type="entry name" value="ligand_gated_channel"/>
    <property type="match status" value="1"/>
</dbReference>
<dbReference type="KEGG" id="mei:Msip34_0536"/>
<evidence type="ECO:0000313" key="17">
    <source>
        <dbReference type="EMBL" id="ACT49784.1"/>
    </source>
</evidence>
<evidence type="ECO:0000256" key="3">
    <source>
        <dbReference type="ARBA" id="ARBA00022448"/>
    </source>
</evidence>
<evidence type="ECO:0000259" key="16">
    <source>
        <dbReference type="Pfam" id="PF07715"/>
    </source>
</evidence>
<dbReference type="AlphaFoldDB" id="C6X9G4"/>
<dbReference type="GO" id="GO:0009279">
    <property type="term" value="C:cell outer membrane"/>
    <property type="evidence" value="ECO:0007669"/>
    <property type="project" value="UniProtKB-SubCell"/>
</dbReference>
<evidence type="ECO:0000313" key="18">
    <source>
        <dbReference type="Proteomes" id="UP000002743"/>
    </source>
</evidence>
<keyword evidence="7" id="KW-0406">Ion transport</keyword>
<dbReference type="InterPro" id="IPR000531">
    <property type="entry name" value="Beta-barrel_TonB"/>
</dbReference>
<dbReference type="Pfam" id="PF00593">
    <property type="entry name" value="TonB_dep_Rec_b-barrel"/>
    <property type="match status" value="1"/>
</dbReference>
<dbReference type="InterPro" id="IPR039426">
    <property type="entry name" value="TonB-dep_rcpt-like"/>
</dbReference>
<feature type="domain" description="TonB-dependent receptor-like beta-barrel" evidence="15">
    <location>
        <begin position="299"/>
        <end position="735"/>
    </location>
</feature>
<dbReference type="PROSITE" id="PS52016">
    <property type="entry name" value="TONB_DEPENDENT_REC_3"/>
    <property type="match status" value="1"/>
</dbReference>
<keyword evidence="5 12" id="KW-0812">Transmembrane</keyword>
<reference evidence="17 18" key="2">
    <citation type="journal article" date="2011" name="J. Bacteriol.">
        <title>Genomes of three methylotrophs from a single niche uncover genetic and metabolic divergence of Methylophilaceae.</title>
        <authorList>
            <person name="Lapidus A."/>
            <person name="Clum A."/>
            <person name="Labutti K."/>
            <person name="Kaluzhnaya M.G."/>
            <person name="Lim S."/>
            <person name="Beck D.A."/>
            <person name="Glavina Del Rio T."/>
            <person name="Nolan M."/>
            <person name="Mavromatis K."/>
            <person name="Huntemann M."/>
            <person name="Lucas S."/>
            <person name="Lidstrom M.E."/>
            <person name="Ivanova N."/>
            <person name="Chistoserdova L."/>
        </authorList>
    </citation>
    <scope>NUCLEOTIDE SEQUENCE [LARGE SCALE GENOMIC DNA]</scope>
    <source>
        <strain evidence="17 18">SIP3-4</strain>
    </source>
</reference>
<dbReference type="PANTHER" id="PTHR30069:SF53">
    <property type="entry name" value="COLICIN I RECEPTOR-RELATED"/>
    <property type="match status" value="1"/>
</dbReference>
<organism evidence="17 18">
    <name type="scientific">Methylovorus glucosotrophus (strain SIP3-4)</name>
    <dbReference type="NCBI Taxonomy" id="582744"/>
    <lineage>
        <taxon>Bacteria</taxon>
        <taxon>Pseudomonadati</taxon>
        <taxon>Pseudomonadota</taxon>
        <taxon>Betaproteobacteria</taxon>
        <taxon>Nitrosomonadales</taxon>
        <taxon>Methylophilaceae</taxon>
        <taxon>Methylovorus</taxon>
    </lineage>
</organism>
<evidence type="ECO:0000256" key="14">
    <source>
        <dbReference type="SAM" id="SignalP"/>
    </source>
</evidence>
<keyword evidence="10 17" id="KW-0675">Receptor</keyword>
<reference evidence="18" key="1">
    <citation type="submission" date="2009-07" db="EMBL/GenBank/DDBJ databases">
        <title>Complete sequence of chromosome of Methylovorus sp. SIP3-4.</title>
        <authorList>
            <person name="Lucas S."/>
            <person name="Copeland A."/>
            <person name="Lapidus A."/>
            <person name="Glavina del Rio T."/>
            <person name="Tice H."/>
            <person name="Bruce D."/>
            <person name="Goodwin L."/>
            <person name="Pitluck S."/>
            <person name="Clum A."/>
            <person name="Larimer F."/>
            <person name="Land M."/>
            <person name="Hauser L."/>
            <person name="Kyrpides N."/>
            <person name="Mikhailova N."/>
            <person name="Kayluzhnaya M."/>
            <person name="Chistoserdova L."/>
        </authorList>
    </citation>
    <scope>NUCLEOTIDE SEQUENCE [LARGE SCALE GENOMIC DNA]</scope>
    <source>
        <strain evidence="18">SIP3-4</strain>
    </source>
</reference>
<keyword evidence="8 13" id="KW-0798">TonB box</keyword>
<keyword evidence="3 12" id="KW-0813">Transport</keyword>
<dbReference type="InterPro" id="IPR037066">
    <property type="entry name" value="Plug_dom_sf"/>
</dbReference>
<feature type="signal peptide" evidence="14">
    <location>
        <begin position="1"/>
        <end position="25"/>
    </location>
</feature>
<proteinExistence type="inferred from homology"/>
<accession>C6X9G4</accession>
<protein>
    <submittedName>
        <fullName evidence="17">TonB-dependent receptor</fullName>
    </submittedName>
</protein>
<evidence type="ECO:0000256" key="6">
    <source>
        <dbReference type="ARBA" id="ARBA00022729"/>
    </source>
</evidence>
<dbReference type="STRING" id="582744.Msip34_0536"/>
<gene>
    <name evidence="17" type="ordered locus">Msip34_0536</name>
</gene>
<dbReference type="OrthoDB" id="9760620at2"/>
<sequence precursor="true">MKTTACIIHSLVCGVLVTGAGPAHADHNETVVLDPLEVTATRSATESNQRVPAVIESVTAQQIAETTNAATAAETIKYLPSLQVRERYIGDRNGIIASRTAGTLSSAQTLLYADGILLSNLLGNSFAYPPRWGMVSPEEIQQVDVMYGPYSSLYAGNSMGGVVNIQTRMPQKFEAHANMQWFTQRFDLYGTKQNNEGKHASASVGNRINDLSFWLGVDHLDTWGQPMQFAVATATTGGAGTAVTGAYRDVSEKGVSRLVFGAYGIDHSVQDNLKLKLAYDISPSLQARYTVGLWQLDSDTRVDSYLRTASGAAFYNGNVSIGGNTYSVRGLNPTAANSVHLMQALQLQSKADGGWQWQLGLSDYRYNRDESRTSTANNPTLSSVGTVQDMQGTGWTAADAQGTLSRGAHQMDVGYHIDHYALRSVTDNASDWSSATTTTRNSASRGDTMTQALYVQDAWRFAPRWKLTAGGRYEDWRAWNGQNQATVGGSLQTSDYADKQEHAFSPKLALSFEPEPAWGFNAALGRAYRFPTVSELFQSITSGSNLVQGNPDLQPERVLSAELSAERRFAKGYLRATLFQENKHDALISQTVTNGVSACGSATCSFIQNVDLVRTRGIELATQWQDVFVHGLDLGGSLTMTEAEILRNSANPDTEGNRPPRIPNAVAKAVATYHQGQALTYSLALRYSGRQYTYLDNSDSNPDTYGGASHFFFADVRMAYKFADRWTAALGVDNLNNDKAYVFHPYPQRTAFAQLKFDY</sequence>
<keyword evidence="4 12" id="KW-1134">Transmembrane beta strand</keyword>
<evidence type="ECO:0000256" key="2">
    <source>
        <dbReference type="ARBA" id="ARBA00009810"/>
    </source>
</evidence>
<evidence type="ECO:0000256" key="1">
    <source>
        <dbReference type="ARBA" id="ARBA00004571"/>
    </source>
</evidence>
<dbReference type="Gene3D" id="2.170.130.10">
    <property type="entry name" value="TonB-dependent receptor, plug domain"/>
    <property type="match status" value="1"/>
</dbReference>
<dbReference type="SUPFAM" id="SSF56935">
    <property type="entry name" value="Porins"/>
    <property type="match status" value="1"/>
</dbReference>
<dbReference type="InterPro" id="IPR036942">
    <property type="entry name" value="Beta-barrel_TonB_sf"/>
</dbReference>
<keyword evidence="9 12" id="KW-0472">Membrane</keyword>
<evidence type="ECO:0000256" key="13">
    <source>
        <dbReference type="RuleBase" id="RU003357"/>
    </source>
</evidence>
<evidence type="ECO:0000256" key="4">
    <source>
        <dbReference type="ARBA" id="ARBA00022452"/>
    </source>
</evidence>
<dbReference type="GO" id="GO:0015344">
    <property type="term" value="F:siderophore uptake transmembrane transporter activity"/>
    <property type="evidence" value="ECO:0007669"/>
    <property type="project" value="TreeGrafter"/>
</dbReference>
<feature type="chain" id="PRO_5002972487" evidence="14">
    <location>
        <begin position="26"/>
        <end position="759"/>
    </location>
</feature>
<evidence type="ECO:0000256" key="9">
    <source>
        <dbReference type="ARBA" id="ARBA00023136"/>
    </source>
</evidence>
<dbReference type="PANTHER" id="PTHR30069">
    <property type="entry name" value="TONB-DEPENDENT OUTER MEMBRANE RECEPTOR"/>
    <property type="match status" value="1"/>
</dbReference>
<name>C6X9G4_METGS</name>
<dbReference type="Gene3D" id="2.40.170.20">
    <property type="entry name" value="TonB-dependent receptor, beta-barrel domain"/>
    <property type="match status" value="1"/>
</dbReference>
<dbReference type="Pfam" id="PF07715">
    <property type="entry name" value="Plug"/>
    <property type="match status" value="1"/>
</dbReference>
<evidence type="ECO:0000256" key="5">
    <source>
        <dbReference type="ARBA" id="ARBA00022692"/>
    </source>
</evidence>
<evidence type="ECO:0000259" key="15">
    <source>
        <dbReference type="Pfam" id="PF00593"/>
    </source>
</evidence>
<keyword evidence="11 12" id="KW-0998">Cell outer membrane</keyword>
<dbReference type="HOGENOM" id="CLU_008287_18_1_4"/>
<dbReference type="GO" id="GO:0044718">
    <property type="term" value="P:siderophore transmembrane transport"/>
    <property type="evidence" value="ECO:0007669"/>
    <property type="project" value="TreeGrafter"/>
</dbReference>
<dbReference type="InterPro" id="IPR012910">
    <property type="entry name" value="Plug_dom"/>
</dbReference>
<evidence type="ECO:0000256" key="8">
    <source>
        <dbReference type="ARBA" id="ARBA00023077"/>
    </source>
</evidence>
<evidence type="ECO:0000256" key="11">
    <source>
        <dbReference type="ARBA" id="ARBA00023237"/>
    </source>
</evidence>
<dbReference type="eggNOG" id="COG4771">
    <property type="taxonomic scope" value="Bacteria"/>
</dbReference>
<comment type="subcellular location">
    <subcellularLocation>
        <location evidence="1 12">Cell outer membrane</location>
        <topology evidence="1 12">Multi-pass membrane protein</topology>
    </subcellularLocation>
</comment>
<keyword evidence="18" id="KW-1185">Reference proteome</keyword>
<dbReference type="Proteomes" id="UP000002743">
    <property type="component" value="Chromosome"/>
</dbReference>
<comment type="similarity">
    <text evidence="2 12 13">Belongs to the TonB-dependent receptor family.</text>
</comment>
<evidence type="ECO:0000256" key="10">
    <source>
        <dbReference type="ARBA" id="ARBA00023170"/>
    </source>
</evidence>
<evidence type="ECO:0000256" key="12">
    <source>
        <dbReference type="PROSITE-ProRule" id="PRU01360"/>
    </source>
</evidence>
<feature type="domain" description="TonB-dependent receptor plug" evidence="16">
    <location>
        <begin position="48"/>
        <end position="162"/>
    </location>
</feature>
<keyword evidence="6 14" id="KW-0732">Signal</keyword>